<organism evidence="3">
    <name type="scientific">Rosellinia necatrix</name>
    <name type="common">White root-rot fungus</name>
    <dbReference type="NCBI Taxonomy" id="77044"/>
    <lineage>
        <taxon>Eukaryota</taxon>
        <taxon>Fungi</taxon>
        <taxon>Dikarya</taxon>
        <taxon>Ascomycota</taxon>
        <taxon>Pezizomycotina</taxon>
        <taxon>Sordariomycetes</taxon>
        <taxon>Xylariomycetidae</taxon>
        <taxon>Xylariales</taxon>
        <taxon>Xylariaceae</taxon>
        <taxon>Rosellinia</taxon>
    </lineage>
</organism>
<proteinExistence type="predicted"/>
<dbReference type="AlphaFoldDB" id="A0A1S7UKV6"/>
<protein>
    <submittedName>
        <fullName evidence="3">Uncharacterized protein</fullName>
    </submittedName>
</protein>
<dbReference type="Proteomes" id="UP000054516">
    <property type="component" value="Unassembled WGS sequence"/>
</dbReference>
<dbReference type="EMBL" id="DF977451">
    <property type="protein sequence ID" value="GAP83921.1"/>
    <property type="molecule type" value="Genomic_DNA"/>
</dbReference>
<name>A0A1S7UKV6_ROSNE</name>
<keyword evidence="1" id="KW-0175">Coiled coil</keyword>
<keyword evidence="4" id="KW-1185">Reference proteome</keyword>
<feature type="region of interest" description="Disordered" evidence="2">
    <location>
        <begin position="1"/>
        <end position="87"/>
    </location>
</feature>
<feature type="compositionally biased region" description="Polar residues" evidence="2">
    <location>
        <begin position="56"/>
        <end position="74"/>
    </location>
</feature>
<feature type="coiled-coil region" evidence="1">
    <location>
        <begin position="166"/>
        <end position="200"/>
    </location>
</feature>
<sequence length="422" mass="47572">MAPTSPHASSWAGSQSTPKSNKWMNGETPRSSQGTGGNAIPQAHILNSKPIKMPASSPTSKRPQLPQASQTSRMFKTPKVPKRSSVDTNNRLHETNKVNMANGETPILKGFDHDHTIEIVATTSCSIEGQRQASRAATRFLDIQHGEDVKGVYTLVKNAESLDPEAEELKRKRKAIDDLLEDVQKRRRVFETKVNEVTRELRAERVAASISDELWREYEAFCSSPFLQPDPGEKPKMLSFTYNKDFNDSYIKYDPHFGTFKGQGLFGMGENWRCHRTTTYSKGGTPFLYHAEFRKLCPEYFGGVKTWSERFPALYKLALDATKQGSTAALEMLATLPYADDRRPSGHIFEFAYEETCGLAPAQVSRWTFRTSYSLRTHHGVLWHHTSEKKQAEFIHKYELPFKVIKSSGDIETGSEEGGLRG</sequence>
<evidence type="ECO:0000256" key="2">
    <source>
        <dbReference type="SAM" id="MobiDB-lite"/>
    </source>
</evidence>
<dbReference type="STRING" id="77044.A0A1S7UKV6"/>
<accession>A0A1S7UKV6</accession>
<evidence type="ECO:0000313" key="4">
    <source>
        <dbReference type="Proteomes" id="UP000054516"/>
    </source>
</evidence>
<evidence type="ECO:0000313" key="3">
    <source>
        <dbReference type="EMBL" id="GAP83921.1"/>
    </source>
</evidence>
<gene>
    <name evidence="3" type="ORF">SAMD00023353_0603110</name>
</gene>
<dbReference type="OrthoDB" id="5228679at2759"/>
<evidence type="ECO:0000256" key="1">
    <source>
        <dbReference type="SAM" id="Coils"/>
    </source>
</evidence>
<reference evidence="3" key="1">
    <citation type="submission" date="2016-03" db="EMBL/GenBank/DDBJ databases">
        <title>Draft genome sequence of Rosellinia necatrix.</title>
        <authorList>
            <person name="Kanematsu S."/>
        </authorList>
    </citation>
    <scope>NUCLEOTIDE SEQUENCE [LARGE SCALE GENOMIC DNA]</scope>
    <source>
        <strain evidence="3">W97</strain>
    </source>
</reference>
<feature type="compositionally biased region" description="Polar residues" evidence="2">
    <location>
        <begin position="1"/>
        <end position="33"/>
    </location>
</feature>